<evidence type="ECO:0000313" key="1">
    <source>
        <dbReference type="EMBL" id="KFB40062.1"/>
    </source>
</evidence>
<dbReference type="EMBL" id="ATLV01015104">
    <property type="status" value="NOT_ANNOTATED_CDS"/>
    <property type="molecule type" value="Genomic_DNA"/>
</dbReference>
<proteinExistence type="predicted"/>
<dbReference type="Proteomes" id="UP000030765">
    <property type="component" value="Unassembled WGS sequence"/>
</dbReference>
<evidence type="ECO:0000313" key="3">
    <source>
        <dbReference type="Proteomes" id="UP000030765"/>
    </source>
</evidence>
<keyword evidence="1" id="KW-0418">Kinase</keyword>
<gene>
    <name evidence="1" type="ORF">ZHAS_00007523</name>
</gene>
<dbReference type="EnsemblMetazoa" id="ASIC007523-RA">
    <property type="protein sequence ID" value="ASIC007523-PA"/>
    <property type="gene ID" value="ASIC007523"/>
</dbReference>
<keyword evidence="3" id="KW-1185">Reference proteome</keyword>
<accession>A0A084VQ18</accession>
<reference evidence="2" key="2">
    <citation type="submission" date="2020-05" db="UniProtKB">
        <authorList>
            <consortium name="EnsemblMetazoa"/>
        </authorList>
    </citation>
    <scope>IDENTIFICATION</scope>
</reference>
<sequence>MLRTQQVARHASQHPGAPVTVLIDTCQSGHQKRAGRLGGARLVEAVRTTYERPPSKSRLSTSHLLMDKLRGWGVLLDGVDDAEGSTSFATTQTGSWPQRGRPLRRARHWTAVTHLVPDRRRRNVLFASDAINIWMYARRWSPVWFWSSFRPPAGAGAENRLQVGFRLFSAPTRNAISHNDIRVPNVFL</sequence>
<protein>
    <submittedName>
        <fullName evidence="1 2">SCY1 protein kinase</fullName>
    </submittedName>
</protein>
<dbReference type="VEuPathDB" id="VectorBase:ASIC007523"/>
<name>A0A084VQ18_ANOSI</name>
<dbReference type="EMBL" id="KE525002">
    <property type="protein sequence ID" value="KFB40062.1"/>
    <property type="molecule type" value="Genomic_DNA"/>
</dbReference>
<evidence type="ECO:0000313" key="2">
    <source>
        <dbReference type="EnsemblMetazoa" id="ASIC007523-PA"/>
    </source>
</evidence>
<reference evidence="1 3" key="1">
    <citation type="journal article" date="2014" name="BMC Genomics">
        <title>Genome sequence of Anopheles sinensis provides insight into genetics basis of mosquito competence for malaria parasites.</title>
        <authorList>
            <person name="Zhou D."/>
            <person name="Zhang D."/>
            <person name="Ding G."/>
            <person name="Shi L."/>
            <person name="Hou Q."/>
            <person name="Ye Y."/>
            <person name="Xu Y."/>
            <person name="Zhou H."/>
            <person name="Xiong C."/>
            <person name="Li S."/>
            <person name="Yu J."/>
            <person name="Hong S."/>
            <person name="Yu X."/>
            <person name="Zou P."/>
            <person name="Chen C."/>
            <person name="Chang X."/>
            <person name="Wang W."/>
            <person name="Lv Y."/>
            <person name="Sun Y."/>
            <person name="Ma L."/>
            <person name="Shen B."/>
            <person name="Zhu C."/>
        </authorList>
    </citation>
    <scope>NUCLEOTIDE SEQUENCE [LARGE SCALE GENOMIC DNA]</scope>
</reference>
<dbReference type="GO" id="GO:0016301">
    <property type="term" value="F:kinase activity"/>
    <property type="evidence" value="ECO:0007669"/>
    <property type="project" value="UniProtKB-KW"/>
</dbReference>
<keyword evidence="1" id="KW-0808">Transferase</keyword>
<dbReference type="AlphaFoldDB" id="A0A084VQ18"/>
<organism evidence="1">
    <name type="scientific">Anopheles sinensis</name>
    <name type="common">Mosquito</name>
    <dbReference type="NCBI Taxonomy" id="74873"/>
    <lineage>
        <taxon>Eukaryota</taxon>
        <taxon>Metazoa</taxon>
        <taxon>Ecdysozoa</taxon>
        <taxon>Arthropoda</taxon>
        <taxon>Hexapoda</taxon>
        <taxon>Insecta</taxon>
        <taxon>Pterygota</taxon>
        <taxon>Neoptera</taxon>
        <taxon>Endopterygota</taxon>
        <taxon>Diptera</taxon>
        <taxon>Nematocera</taxon>
        <taxon>Culicoidea</taxon>
        <taxon>Culicidae</taxon>
        <taxon>Anophelinae</taxon>
        <taxon>Anopheles</taxon>
    </lineage>
</organism>